<proteinExistence type="predicted"/>
<sequence length="491" mass="57246">MEQFDEDYEPLLTYSRQLLIELERKNQEAYNLKNEVSILLSLKVDCIEELESLRNEAAQKEMESTRQIKHLESSLNSLINDCTEQAQLDNELIADLETEKIDLEHRINRKQREEEEARNVKLKNKSVVKNDQHLLDEINRQIEVMEQQKLDLNINNDLKETLNQKQYNYQCYLEDLEIIKDKIKYCKDEMLVNKSCLDVLKNVPIDPSQQGNSMFAIVKDSFEKLQQKLVKIKKQHSGVEKTFISKLEELNRIQKENEKLCNDLDIVSDGINLDVDEINSLETKIDELNEIVENKYRVFEEAVQIKGNNAPNYAVEFANSCIKSKWAESLKVCKHLQWVFKETFDAAKDLLNKNFELRTSKRKVLQLKTKLEKLDIILSNLKHNLWNLETAQLNDSNEIFESNKENVSEKLQKVNLENEEIDLIQFSSEKLLKSNIEIMEIPKIVVSPSLDNTVSDVQSYEEICKSASAKNYYVLTPISPQNFADTTMDQA</sequence>
<gene>
    <name evidence="2" type="ORF">RN001_004329</name>
</gene>
<organism evidence="2 3">
    <name type="scientific">Aquatica leii</name>
    <dbReference type="NCBI Taxonomy" id="1421715"/>
    <lineage>
        <taxon>Eukaryota</taxon>
        <taxon>Metazoa</taxon>
        <taxon>Ecdysozoa</taxon>
        <taxon>Arthropoda</taxon>
        <taxon>Hexapoda</taxon>
        <taxon>Insecta</taxon>
        <taxon>Pterygota</taxon>
        <taxon>Neoptera</taxon>
        <taxon>Endopterygota</taxon>
        <taxon>Coleoptera</taxon>
        <taxon>Polyphaga</taxon>
        <taxon>Elateriformia</taxon>
        <taxon>Elateroidea</taxon>
        <taxon>Lampyridae</taxon>
        <taxon>Luciolinae</taxon>
        <taxon>Aquatica</taxon>
    </lineage>
</organism>
<comment type="caution">
    <text evidence="2">The sequence shown here is derived from an EMBL/GenBank/DDBJ whole genome shotgun (WGS) entry which is preliminary data.</text>
</comment>
<feature type="coiled-coil region" evidence="1">
    <location>
        <begin position="364"/>
        <end position="417"/>
    </location>
</feature>
<feature type="coiled-coil region" evidence="1">
    <location>
        <begin position="93"/>
        <end position="155"/>
    </location>
</feature>
<keyword evidence="3" id="KW-1185">Reference proteome</keyword>
<dbReference type="EMBL" id="JARPUR010000002">
    <property type="protein sequence ID" value="KAK4881010.1"/>
    <property type="molecule type" value="Genomic_DNA"/>
</dbReference>
<reference evidence="3" key="1">
    <citation type="submission" date="2023-01" db="EMBL/GenBank/DDBJ databases">
        <title>Key to firefly adult light organ development and bioluminescence: homeobox transcription factors regulate luciferase expression and transportation to peroxisome.</title>
        <authorList>
            <person name="Fu X."/>
        </authorList>
    </citation>
    <scope>NUCLEOTIDE SEQUENCE [LARGE SCALE GENOMIC DNA]</scope>
</reference>
<feature type="coiled-coil region" evidence="1">
    <location>
        <begin position="15"/>
        <end position="67"/>
    </location>
</feature>
<feature type="coiled-coil region" evidence="1">
    <location>
        <begin position="271"/>
        <end position="298"/>
    </location>
</feature>
<evidence type="ECO:0000313" key="2">
    <source>
        <dbReference type="EMBL" id="KAK4881010.1"/>
    </source>
</evidence>
<dbReference type="AlphaFoldDB" id="A0AAN7SRN1"/>
<evidence type="ECO:0000256" key="1">
    <source>
        <dbReference type="SAM" id="Coils"/>
    </source>
</evidence>
<name>A0AAN7SRN1_9COLE</name>
<protein>
    <submittedName>
        <fullName evidence="2">Uncharacterized protein</fullName>
    </submittedName>
</protein>
<evidence type="ECO:0000313" key="3">
    <source>
        <dbReference type="Proteomes" id="UP001353858"/>
    </source>
</evidence>
<accession>A0AAN7SRN1</accession>
<keyword evidence="1" id="KW-0175">Coiled coil</keyword>
<dbReference type="Proteomes" id="UP001353858">
    <property type="component" value="Unassembled WGS sequence"/>
</dbReference>